<dbReference type="RefSeq" id="XP_018714442.1">
    <property type="nucleotide sequence ID" value="XM_018855617.1"/>
</dbReference>
<dbReference type="HAMAP" id="MF_01547">
    <property type="entry name" value="RNA_methyltr_E"/>
    <property type="match status" value="1"/>
</dbReference>
<keyword evidence="2" id="KW-0698">rRNA processing</keyword>
<dbReference type="PIRSF" id="PIRSF005461">
    <property type="entry name" value="23S_rRNA_mtase"/>
    <property type="match status" value="1"/>
</dbReference>
<organism evidence="9 10">
    <name type="scientific">Metschnikowia bicuspidata var. bicuspidata NRRL YB-4993</name>
    <dbReference type="NCBI Taxonomy" id="869754"/>
    <lineage>
        <taxon>Eukaryota</taxon>
        <taxon>Fungi</taxon>
        <taxon>Dikarya</taxon>
        <taxon>Ascomycota</taxon>
        <taxon>Saccharomycotina</taxon>
        <taxon>Pichiomycetes</taxon>
        <taxon>Metschnikowiaceae</taxon>
        <taxon>Metschnikowia</taxon>
    </lineage>
</organism>
<evidence type="ECO:0000256" key="3">
    <source>
        <dbReference type="ARBA" id="ARBA00022603"/>
    </source>
</evidence>
<evidence type="ECO:0000256" key="7">
    <source>
        <dbReference type="PIRSR" id="PIRSR005461-1"/>
    </source>
</evidence>
<comment type="similarity">
    <text evidence="1">Belongs to the class I-like SAM-binding methyltransferase superfamily. RNA methyltransferase RlmE family.</text>
</comment>
<accession>A0A1A0HIY2</accession>
<dbReference type="PANTHER" id="PTHR10920">
    <property type="entry name" value="RIBOSOMAL RNA METHYLTRANSFERASE"/>
    <property type="match status" value="1"/>
</dbReference>
<evidence type="ECO:0000256" key="2">
    <source>
        <dbReference type="ARBA" id="ARBA00022552"/>
    </source>
</evidence>
<dbReference type="InterPro" id="IPR002877">
    <property type="entry name" value="RNA_MeTrfase_FtsJ_dom"/>
</dbReference>
<keyword evidence="3 9" id="KW-0489">Methyltransferase</keyword>
<name>A0A1A0HIY2_9ASCO</name>
<dbReference type="Pfam" id="PF01728">
    <property type="entry name" value="FtsJ"/>
    <property type="match status" value="1"/>
</dbReference>
<dbReference type="Proteomes" id="UP000092555">
    <property type="component" value="Unassembled WGS sequence"/>
</dbReference>
<evidence type="ECO:0000256" key="6">
    <source>
        <dbReference type="ARBA" id="ARBA00041184"/>
    </source>
</evidence>
<evidence type="ECO:0000313" key="9">
    <source>
        <dbReference type="EMBL" id="OBA23961.1"/>
    </source>
</evidence>
<dbReference type="InterPro" id="IPR029063">
    <property type="entry name" value="SAM-dependent_MTases_sf"/>
</dbReference>
<reference evidence="9 10" key="1">
    <citation type="submission" date="2016-05" db="EMBL/GenBank/DDBJ databases">
        <title>Comparative genomics of biotechnologically important yeasts.</title>
        <authorList>
            <consortium name="DOE Joint Genome Institute"/>
            <person name="Riley R."/>
            <person name="Haridas S."/>
            <person name="Wolfe K.H."/>
            <person name="Lopes M.R."/>
            <person name="Hittinger C.T."/>
            <person name="Goker M."/>
            <person name="Salamov A."/>
            <person name="Wisecaver J."/>
            <person name="Long T.M."/>
            <person name="Aerts A.L."/>
            <person name="Barry K."/>
            <person name="Choi C."/>
            <person name="Clum A."/>
            <person name="Coughlan A.Y."/>
            <person name="Deshpande S."/>
            <person name="Douglass A.P."/>
            <person name="Hanson S.J."/>
            <person name="Klenk H.-P."/>
            <person name="LaButti K."/>
            <person name="Lapidus A."/>
            <person name="Lindquist E."/>
            <person name="Lipzen A."/>
            <person name="Meier-kolthoff J.P."/>
            <person name="Ohm R.A."/>
            <person name="Otillar R.P."/>
            <person name="Pangilinan J."/>
            <person name="Peng Y."/>
            <person name="Rokas A."/>
            <person name="Rosa C.A."/>
            <person name="Scheuner C."/>
            <person name="Sibirny A.A."/>
            <person name="Slot J.C."/>
            <person name="Stielow J.B."/>
            <person name="Sun H."/>
            <person name="Kurtzman C.P."/>
            <person name="Blackwell M."/>
            <person name="Grigoriev I.V."/>
            <person name="Jeffries T.W."/>
        </authorList>
    </citation>
    <scope>NUCLEOTIDE SEQUENCE [LARGE SCALE GENOMIC DNA]</scope>
    <source>
        <strain evidence="9 10">NRRL YB-4993</strain>
    </source>
</reference>
<dbReference type="InterPro" id="IPR050082">
    <property type="entry name" value="RNA_methyltr_RlmE"/>
</dbReference>
<comment type="caution">
    <text evidence="9">The sequence shown here is derived from an EMBL/GenBank/DDBJ whole genome shotgun (WGS) entry which is preliminary data.</text>
</comment>
<feature type="active site" description="Proton acceptor" evidence="7">
    <location>
        <position position="155"/>
    </location>
</feature>
<dbReference type="STRING" id="869754.A0A1A0HIY2"/>
<sequence length="206" mass="23347">MDRQSADPYTKKSLADGYRSRAAYKLIEINQKHKIFKKSTKNIVDLGFAPGAWTQVALAEFAKLGLSPKILGVDLINCAPPPGSHFIEGDIFSRKTHQEIDSFFSEEGIDVVLSDMMCNSTGNGELDHYGSMDICEGVLILTNRLLRQKGTLVMKYFSGSQDREMRQKLEKMFDRVFTMKPHACRQSLREMYMIGLGKRIQKSNKL</sequence>
<gene>
    <name evidence="9" type="ORF">METBIDRAFT_30321</name>
</gene>
<evidence type="ECO:0000256" key="4">
    <source>
        <dbReference type="ARBA" id="ARBA00022679"/>
    </source>
</evidence>
<dbReference type="AlphaFoldDB" id="A0A1A0HIY2"/>
<dbReference type="InterPro" id="IPR015507">
    <property type="entry name" value="rRNA-MeTfrase_E"/>
</dbReference>
<dbReference type="GO" id="GO:0005739">
    <property type="term" value="C:mitochondrion"/>
    <property type="evidence" value="ECO:0007669"/>
    <property type="project" value="TreeGrafter"/>
</dbReference>
<dbReference type="OrthoDB" id="20105at2759"/>
<dbReference type="GO" id="GO:0008650">
    <property type="term" value="F:rRNA (uridine-2'-O-)-methyltransferase activity"/>
    <property type="evidence" value="ECO:0007669"/>
    <property type="project" value="TreeGrafter"/>
</dbReference>
<dbReference type="GeneID" id="30028593"/>
<dbReference type="EMBL" id="LXTC01000001">
    <property type="protein sequence ID" value="OBA23961.1"/>
    <property type="molecule type" value="Genomic_DNA"/>
</dbReference>
<keyword evidence="10" id="KW-1185">Reference proteome</keyword>
<dbReference type="Gene3D" id="3.40.50.150">
    <property type="entry name" value="Vaccinia Virus protein VP39"/>
    <property type="match status" value="1"/>
</dbReference>
<evidence type="ECO:0000256" key="1">
    <source>
        <dbReference type="ARBA" id="ARBA00009258"/>
    </source>
</evidence>
<protein>
    <recommendedName>
        <fullName evidence="6">rRNA methyltransferase 2, mitochondrial</fullName>
    </recommendedName>
</protein>
<evidence type="ECO:0000313" key="10">
    <source>
        <dbReference type="Proteomes" id="UP000092555"/>
    </source>
</evidence>
<evidence type="ECO:0000259" key="8">
    <source>
        <dbReference type="Pfam" id="PF01728"/>
    </source>
</evidence>
<dbReference type="PANTHER" id="PTHR10920:SF18">
    <property type="entry name" value="RRNA METHYLTRANSFERASE 2, MITOCHONDRIAL"/>
    <property type="match status" value="1"/>
</dbReference>
<feature type="domain" description="Ribosomal RNA methyltransferase FtsJ" evidence="8">
    <location>
        <begin position="18"/>
        <end position="198"/>
    </location>
</feature>
<keyword evidence="4 9" id="KW-0808">Transferase</keyword>
<keyword evidence="5 7" id="KW-0949">S-adenosyl-L-methionine</keyword>
<dbReference type="SUPFAM" id="SSF53335">
    <property type="entry name" value="S-adenosyl-L-methionine-dependent methyltransferases"/>
    <property type="match status" value="1"/>
</dbReference>
<evidence type="ECO:0000256" key="5">
    <source>
        <dbReference type="ARBA" id="ARBA00022691"/>
    </source>
</evidence>
<proteinExistence type="inferred from homology"/>